<dbReference type="InterPro" id="IPR036134">
    <property type="entry name" value="Crypto/Photolyase_FAD-like_sf"/>
</dbReference>
<dbReference type="EMBL" id="JAVRBG010000001">
    <property type="protein sequence ID" value="MDT0293200.1"/>
    <property type="molecule type" value="Genomic_DNA"/>
</dbReference>
<dbReference type="InterPro" id="IPR006050">
    <property type="entry name" value="DNA_photolyase_N"/>
</dbReference>
<dbReference type="InterPro" id="IPR002081">
    <property type="entry name" value="Cryptochrome/DNA_photolyase_1"/>
</dbReference>
<dbReference type="PROSITE" id="PS51645">
    <property type="entry name" value="PHR_CRY_ALPHA_BETA"/>
    <property type="match status" value="1"/>
</dbReference>
<dbReference type="Gene3D" id="1.25.40.80">
    <property type="match status" value="1"/>
</dbReference>
<evidence type="ECO:0000256" key="7">
    <source>
        <dbReference type="SAM" id="Coils"/>
    </source>
</evidence>
<evidence type="ECO:0000256" key="3">
    <source>
        <dbReference type="ARBA" id="ARBA00022630"/>
    </source>
</evidence>
<dbReference type="InterPro" id="IPR036155">
    <property type="entry name" value="Crypto/Photolyase_N_sf"/>
</dbReference>
<dbReference type="InterPro" id="IPR014133">
    <property type="entry name" value="Cry_DASH"/>
</dbReference>
<dbReference type="Pfam" id="PF03441">
    <property type="entry name" value="FAD_binding_7"/>
    <property type="match status" value="1"/>
</dbReference>
<feature type="domain" description="Photolyase/cryptochrome alpha/beta" evidence="8">
    <location>
        <begin position="2"/>
        <end position="135"/>
    </location>
</feature>
<dbReference type="SUPFAM" id="SSF48173">
    <property type="entry name" value="Cryptochrome/photolyase FAD-binding domain"/>
    <property type="match status" value="1"/>
</dbReference>
<evidence type="ECO:0000313" key="10">
    <source>
        <dbReference type="Proteomes" id="UP001182991"/>
    </source>
</evidence>
<evidence type="ECO:0000259" key="8">
    <source>
        <dbReference type="PROSITE" id="PS51645"/>
    </source>
</evidence>
<name>A0ABU2KES2_9FLAO</name>
<dbReference type="PANTHER" id="PTHR11455">
    <property type="entry name" value="CRYPTOCHROME"/>
    <property type="match status" value="1"/>
</dbReference>
<evidence type="ECO:0000256" key="6">
    <source>
        <dbReference type="RuleBase" id="RU367151"/>
    </source>
</evidence>
<organism evidence="9 10">
    <name type="scientific">Mesonia ostreae</name>
    <dbReference type="NCBI Taxonomy" id="861110"/>
    <lineage>
        <taxon>Bacteria</taxon>
        <taxon>Pseudomonadati</taxon>
        <taxon>Bacteroidota</taxon>
        <taxon>Flavobacteriia</taxon>
        <taxon>Flavobacteriales</taxon>
        <taxon>Flavobacteriaceae</taxon>
        <taxon>Mesonia</taxon>
    </lineage>
</organism>
<evidence type="ECO:0000256" key="2">
    <source>
        <dbReference type="ARBA" id="ARBA00017881"/>
    </source>
</evidence>
<sequence length="433" mass="51559">MKTGLIWFRNDLRTRDQLSLYKAQQECDKLIAVYFFNPNHYELTNYGFKKTEKFRAQFLIETVENLRENLKKLHISLLVFKEQPHEVIDKLIQEFSIEDIFYQEEWTSEEVLEVKKVKDSVSNNVAFNSSYDQFLIEPPALPYSDFEKIPEVFTRFRKKLEKDWQVSSCTPQIKAFPYGNLIQQTTAIPTLEELGLLSFEKDSRSAFPFKGGEEEALNRLFNYVWETDRIAVYKKTRNGLLGKDYSSKLSAWLANGSISAKAIYWEVKKYEKERTKNQSTYWLIFELLWRDYFKYISLKHGASIFKLQGISSKNLEWNQDKEAFERWKNGTTQNSFINANMLEIRKTGFMSNRGRQNVNSYWAKELYQDWRIGAAYFESMLVDYDVHSNWGNWMYNSGVGNDPRDRKFHIKSQAERYDPRGKYQQTWLQEKLF</sequence>
<comment type="function">
    <text evidence="6">May have a photoreceptor function.</text>
</comment>
<dbReference type="Pfam" id="PF00875">
    <property type="entry name" value="DNA_photolyase"/>
    <property type="match status" value="1"/>
</dbReference>
<comment type="caution">
    <text evidence="9">The sequence shown here is derived from an EMBL/GenBank/DDBJ whole genome shotgun (WGS) entry which is preliminary data.</text>
</comment>
<keyword evidence="7" id="KW-0175">Coiled coil</keyword>
<gene>
    <name evidence="9" type="ORF">RLT85_00975</name>
</gene>
<dbReference type="Gene3D" id="1.10.579.10">
    <property type="entry name" value="DNA Cyclobutane Dipyrimidine Photolyase, subunit A, domain 3"/>
    <property type="match status" value="1"/>
</dbReference>
<dbReference type="Gene3D" id="3.40.50.620">
    <property type="entry name" value="HUPs"/>
    <property type="match status" value="1"/>
</dbReference>
<evidence type="ECO:0000256" key="5">
    <source>
        <dbReference type="ARBA" id="ARBA00022991"/>
    </source>
</evidence>
<dbReference type="PANTHER" id="PTHR11455:SF22">
    <property type="entry name" value="CRYPTOCHROME DASH"/>
    <property type="match status" value="1"/>
</dbReference>
<comment type="similarity">
    <text evidence="1 6">Belongs to the DNA photolyase class-1 family.</text>
</comment>
<dbReference type="InterPro" id="IPR014729">
    <property type="entry name" value="Rossmann-like_a/b/a_fold"/>
</dbReference>
<dbReference type="Proteomes" id="UP001182991">
    <property type="component" value="Unassembled WGS sequence"/>
</dbReference>
<keyword evidence="10" id="KW-1185">Reference proteome</keyword>
<keyword evidence="4 6" id="KW-0274">FAD</keyword>
<comment type="cofactor">
    <cofactor evidence="6">
        <name>(6R)-5,10-methylene-5,6,7,8-tetrahydrofolate</name>
        <dbReference type="ChEBI" id="CHEBI:15636"/>
    </cofactor>
    <text evidence="6">Binds 1 5,10-methenyltetrahydrofolate (MTHF) per subunit.</text>
</comment>
<feature type="coiled-coil region" evidence="7">
    <location>
        <begin position="56"/>
        <end position="83"/>
    </location>
</feature>
<comment type="cofactor">
    <cofactor evidence="6">
        <name>FAD</name>
        <dbReference type="ChEBI" id="CHEBI:57692"/>
    </cofactor>
    <text evidence="6">Binds 1 FAD per subunit.</text>
</comment>
<evidence type="ECO:0000256" key="4">
    <source>
        <dbReference type="ARBA" id="ARBA00022827"/>
    </source>
</evidence>
<evidence type="ECO:0000256" key="1">
    <source>
        <dbReference type="ARBA" id="ARBA00005862"/>
    </source>
</evidence>
<dbReference type="RefSeq" id="WP_311400171.1">
    <property type="nucleotide sequence ID" value="NZ_JAVRBG010000001.1"/>
</dbReference>
<accession>A0ABU2KES2</accession>
<keyword evidence="3 6" id="KW-0285">Flavoprotein</keyword>
<keyword evidence="5 6" id="KW-0157">Chromophore</keyword>
<protein>
    <recommendedName>
        <fullName evidence="2 6">Cryptochrome DASH</fullName>
    </recommendedName>
</protein>
<dbReference type="SUPFAM" id="SSF52425">
    <property type="entry name" value="Cryptochrome/photolyase, N-terminal domain"/>
    <property type="match status" value="1"/>
</dbReference>
<reference evidence="10" key="1">
    <citation type="submission" date="2023-07" db="EMBL/GenBank/DDBJ databases">
        <title>Isolating and identifying novel microbial strains from the Mariana Trench.</title>
        <authorList>
            <person name="Fu H."/>
        </authorList>
    </citation>
    <scope>NUCLEOTIDE SEQUENCE [LARGE SCALE GENOMIC DNA]</scope>
    <source>
        <strain evidence="10">T-y2</strain>
    </source>
</reference>
<proteinExistence type="inferred from homology"/>
<dbReference type="NCBIfam" id="TIGR02765">
    <property type="entry name" value="crypto_DASH"/>
    <property type="match status" value="1"/>
</dbReference>
<evidence type="ECO:0000313" key="9">
    <source>
        <dbReference type="EMBL" id="MDT0293200.1"/>
    </source>
</evidence>
<dbReference type="InterPro" id="IPR005101">
    <property type="entry name" value="Cryptochr/Photolyase_FAD-bd"/>
</dbReference>